<dbReference type="RefSeq" id="WP_386427856.1">
    <property type="nucleotide sequence ID" value="NZ_JBHSBB010000008.1"/>
</dbReference>
<sequence length="72" mass="7993">MAEQGTHFWFMSIQTSNADGTTFVGSYQGTITPSRGRTRLDLFTQIRADINERDLLTQGGAVLAFDIQPNKV</sequence>
<gene>
    <name evidence="1" type="ORF">ACFO3J_08825</name>
</gene>
<proteinExistence type="predicted"/>
<keyword evidence="2" id="KW-1185">Reference proteome</keyword>
<reference evidence="2" key="1">
    <citation type="journal article" date="2019" name="Int. J. Syst. Evol. Microbiol.">
        <title>The Global Catalogue of Microorganisms (GCM) 10K type strain sequencing project: providing services to taxonomists for standard genome sequencing and annotation.</title>
        <authorList>
            <consortium name="The Broad Institute Genomics Platform"/>
            <consortium name="The Broad Institute Genome Sequencing Center for Infectious Disease"/>
            <person name="Wu L."/>
            <person name="Ma J."/>
        </authorList>
    </citation>
    <scope>NUCLEOTIDE SEQUENCE [LARGE SCALE GENOMIC DNA]</scope>
    <source>
        <strain evidence="2">CGMCC 4.7237</strain>
    </source>
</reference>
<protein>
    <submittedName>
        <fullName evidence="1">Uncharacterized protein</fullName>
    </submittedName>
</protein>
<dbReference type="Proteomes" id="UP001595765">
    <property type="component" value="Unassembled WGS sequence"/>
</dbReference>
<name>A0ABV8HHQ0_9ACTN</name>
<comment type="caution">
    <text evidence="1">The sequence shown here is derived from an EMBL/GenBank/DDBJ whole genome shotgun (WGS) entry which is preliminary data.</text>
</comment>
<organism evidence="1 2">
    <name type="scientific">Streptomyces polygonati</name>
    <dbReference type="NCBI Taxonomy" id="1617087"/>
    <lineage>
        <taxon>Bacteria</taxon>
        <taxon>Bacillati</taxon>
        <taxon>Actinomycetota</taxon>
        <taxon>Actinomycetes</taxon>
        <taxon>Kitasatosporales</taxon>
        <taxon>Streptomycetaceae</taxon>
        <taxon>Streptomyces</taxon>
    </lineage>
</organism>
<evidence type="ECO:0000313" key="2">
    <source>
        <dbReference type="Proteomes" id="UP001595765"/>
    </source>
</evidence>
<evidence type="ECO:0000313" key="1">
    <source>
        <dbReference type="EMBL" id="MFC4031583.1"/>
    </source>
</evidence>
<accession>A0ABV8HHQ0</accession>
<dbReference type="EMBL" id="JBHSBB010000008">
    <property type="protein sequence ID" value="MFC4031583.1"/>
    <property type="molecule type" value="Genomic_DNA"/>
</dbReference>